<evidence type="ECO:0000313" key="1">
    <source>
        <dbReference type="EMBL" id="PCI91236.1"/>
    </source>
</evidence>
<evidence type="ECO:0000313" key="3">
    <source>
        <dbReference type="Proteomes" id="UP000217838"/>
    </source>
</evidence>
<gene>
    <name evidence="2" type="ORF">COB11_08400</name>
    <name evidence="1" type="ORF">COB11_08590</name>
</gene>
<sequence>MLYPETKESLDRLPQYLQLYVFLLLDMYYRPSEVSQLNRYLEDVRIKTIQNFPTNLLSLTQESFFRQIRVEFDVDFKFKGIRYPKDELPPELNFRAREALPPEGFEAGEVLFSTIPVHPHWNVFAKLGLYEQWVSEFISYEKIHGIENTLSSMEDFENRFKGTMKYGMGLKWMHETKAKRKLSLEAMLEQKSHNEWILRESLLSHKGYSGILFDNWKFTFTFDF</sequence>
<reference evidence="1" key="2">
    <citation type="journal article" date="2018" name="ISME J.">
        <title>A dynamic microbial community with high functional redundancy inhabits the cold, oxic subseafloor aquifer.</title>
        <authorList>
            <person name="Tully B.J."/>
            <person name="Wheat C.G."/>
            <person name="Glazer B.T."/>
            <person name="Huber J.A."/>
        </authorList>
    </citation>
    <scope>NUCLEOTIDE SEQUENCE</scope>
    <source>
        <strain evidence="1">NORP81</strain>
    </source>
</reference>
<organism evidence="1 3">
    <name type="scientific">Aerophobetes bacterium</name>
    <dbReference type="NCBI Taxonomy" id="2030807"/>
    <lineage>
        <taxon>Bacteria</taxon>
        <taxon>Candidatus Aerophobota</taxon>
    </lineage>
</organism>
<evidence type="ECO:0000313" key="2">
    <source>
        <dbReference type="EMBL" id="PCI91447.1"/>
    </source>
</evidence>
<dbReference type="AlphaFoldDB" id="A0A2A4Y8T2"/>
<proteinExistence type="predicted"/>
<reference evidence="3" key="1">
    <citation type="submission" date="2017-08" db="EMBL/GenBank/DDBJ databases">
        <title>A dynamic microbial community with high functional redundancy inhabits the cold, oxic subseafloor aquifer.</title>
        <authorList>
            <person name="Tully B.J."/>
            <person name="Wheat C.G."/>
            <person name="Glazer B.T."/>
            <person name="Huber J.A."/>
        </authorList>
    </citation>
    <scope>NUCLEOTIDE SEQUENCE [LARGE SCALE GENOMIC DNA]</scope>
</reference>
<accession>A0A2A4Y8T2</accession>
<protein>
    <submittedName>
        <fullName evidence="1">Uncharacterized protein</fullName>
    </submittedName>
</protein>
<comment type="caution">
    <text evidence="1">The sequence shown here is derived from an EMBL/GenBank/DDBJ whole genome shotgun (WGS) entry which is preliminary data.</text>
</comment>
<dbReference type="Proteomes" id="UP000217838">
    <property type="component" value="Unassembled WGS sequence"/>
</dbReference>
<dbReference type="EMBL" id="NVUU01000139">
    <property type="protein sequence ID" value="PCI91236.1"/>
    <property type="molecule type" value="Genomic_DNA"/>
</dbReference>
<name>A0A2A4Y8T2_UNCAE</name>
<dbReference type="EMBL" id="NVUU01000133">
    <property type="protein sequence ID" value="PCI91447.1"/>
    <property type="molecule type" value="Genomic_DNA"/>
</dbReference>